<proteinExistence type="predicted"/>
<reference evidence="1" key="1">
    <citation type="journal article" date="2020" name="Nature">
        <title>Giant virus diversity and host interactions through global metagenomics.</title>
        <authorList>
            <person name="Schulz F."/>
            <person name="Roux S."/>
            <person name="Paez-Espino D."/>
            <person name="Jungbluth S."/>
            <person name="Walsh D.A."/>
            <person name="Denef V.J."/>
            <person name="McMahon K.D."/>
            <person name="Konstantinidis K.T."/>
            <person name="Eloe-Fadrosh E.A."/>
            <person name="Kyrpides N.C."/>
            <person name="Woyke T."/>
        </authorList>
    </citation>
    <scope>NUCLEOTIDE SEQUENCE</scope>
    <source>
        <strain evidence="1">GVMAG-S-1063924-116</strain>
    </source>
</reference>
<evidence type="ECO:0000313" key="1">
    <source>
        <dbReference type="EMBL" id="QHU08666.1"/>
    </source>
</evidence>
<sequence length="457" mass="52230">MGEPLMVNNIGAIPTRARDNSMESRVNIHLLSQDPKQLFTPQLDPLLTLLNCYRWIKLDTNKYTHDVYIKLDGKVYRPDRHIDATIENEPIRIYFWDGRQEWIEKSDLNISKAYFKILRDQPNSEFAGLKARLLDYATSLSFANNFESSRPEDTRRYFEILGSGQITHIHALYPGPYLEALDPTRSVRSIFSVGMDYSLYQFIKARQIESLWVTGVPNEVAMGVCGIVNRIGQKYKLKNLTCFDDSLPHLLKVFDARSIVNLRLNGVISRETVKEVLKMKGLRALSVWDMEDWADLELIGKKLKLEELYLGTGEESLIEKLTSLVKVSFPHLKKLGIDHVTRTLKREFLPENVETLAVAASQAYYDEKISLGDHSAIHSIPTVELSSWYPYTHSVYLPSERMELDGSRLGLTIHCNEVLSHNGYLASLSHVNGKYTPKIYSTIMPKPKAKGAHKVVR</sequence>
<accession>A0A6C0JV29</accession>
<dbReference type="AlphaFoldDB" id="A0A6C0JV29"/>
<organism evidence="1">
    <name type="scientific">viral metagenome</name>
    <dbReference type="NCBI Taxonomy" id="1070528"/>
    <lineage>
        <taxon>unclassified sequences</taxon>
        <taxon>metagenomes</taxon>
        <taxon>organismal metagenomes</taxon>
    </lineage>
</organism>
<name>A0A6C0JV29_9ZZZZ</name>
<protein>
    <submittedName>
        <fullName evidence="1">Uncharacterized protein</fullName>
    </submittedName>
</protein>
<dbReference type="EMBL" id="MN740698">
    <property type="protein sequence ID" value="QHU08666.1"/>
    <property type="molecule type" value="Genomic_DNA"/>
</dbReference>